<gene>
    <name evidence="1" type="ORF">ACFQZM_43445</name>
</gene>
<name>A0ABW2Y110_9ACTN</name>
<evidence type="ECO:0000313" key="2">
    <source>
        <dbReference type="Proteomes" id="UP001597063"/>
    </source>
</evidence>
<comment type="caution">
    <text evidence="1">The sequence shown here is derived from an EMBL/GenBank/DDBJ whole genome shotgun (WGS) entry which is preliminary data.</text>
</comment>
<dbReference type="RefSeq" id="WP_131761466.1">
    <property type="nucleotide sequence ID" value="NZ_CAACUY010000168.1"/>
</dbReference>
<proteinExistence type="predicted"/>
<organism evidence="1 2">
    <name type="scientific">Actinomadura fibrosa</name>
    <dbReference type="NCBI Taxonomy" id="111802"/>
    <lineage>
        <taxon>Bacteria</taxon>
        <taxon>Bacillati</taxon>
        <taxon>Actinomycetota</taxon>
        <taxon>Actinomycetes</taxon>
        <taxon>Streptosporangiales</taxon>
        <taxon>Thermomonosporaceae</taxon>
        <taxon>Actinomadura</taxon>
    </lineage>
</organism>
<protein>
    <submittedName>
        <fullName evidence="1">Uncharacterized protein</fullName>
    </submittedName>
</protein>
<accession>A0ABW2Y110</accession>
<dbReference type="EMBL" id="JBHTGP010000031">
    <property type="protein sequence ID" value="MFD0691408.1"/>
    <property type="molecule type" value="Genomic_DNA"/>
</dbReference>
<evidence type="ECO:0000313" key="1">
    <source>
        <dbReference type="EMBL" id="MFD0691408.1"/>
    </source>
</evidence>
<dbReference type="Proteomes" id="UP001597063">
    <property type="component" value="Unassembled WGS sequence"/>
</dbReference>
<reference evidence="2" key="1">
    <citation type="journal article" date="2019" name="Int. J. Syst. Evol. Microbiol.">
        <title>The Global Catalogue of Microorganisms (GCM) 10K type strain sequencing project: providing services to taxonomists for standard genome sequencing and annotation.</title>
        <authorList>
            <consortium name="The Broad Institute Genomics Platform"/>
            <consortium name="The Broad Institute Genome Sequencing Center for Infectious Disease"/>
            <person name="Wu L."/>
            <person name="Ma J."/>
        </authorList>
    </citation>
    <scope>NUCLEOTIDE SEQUENCE [LARGE SCALE GENOMIC DNA]</scope>
    <source>
        <strain evidence="2">JCM 9371</strain>
    </source>
</reference>
<keyword evidence="2" id="KW-1185">Reference proteome</keyword>
<sequence length="114" mass="13020">MGIDVTLMKLTHQGTSPRHRQLEQAGPPVHDDHDTWARLVTRTHHIDGLPMLKRIDPYRDLLLTSVEMPQLLEELTALRPLAQTPAEHEILTRIERLAAECQSDPRLELHLTGD</sequence>